<accession>A0A8J4DZ63</accession>
<comment type="caution">
    <text evidence="2">The sequence shown here is derived from an EMBL/GenBank/DDBJ whole genome shotgun (WGS) entry which is preliminary data.</text>
</comment>
<gene>
    <name evidence="2" type="ORF">Vau01_038960</name>
</gene>
<feature type="compositionally biased region" description="Polar residues" evidence="1">
    <location>
        <begin position="78"/>
        <end position="90"/>
    </location>
</feature>
<proteinExistence type="predicted"/>
<dbReference type="Proteomes" id="UP000612585">
    <property type="component" value="Unassembled WGS sequence"/>
</dbReference>
<evidence type="ECO:0000256" key="1">
    <source>
        <dbReference type="SAM" id="MobiDB-lite"/>
    </source>
</evidence>
<name>A0A8J4DZ63_9ACTN</name>
<reference evidence="2" key="1">
    <citation type="submission" date="2021-01" db="EMBL/GenBank/DDBJ databases">
        <title>Whole genome shotgun sequence of Virgisporangium aurantiacum NBRC 16421.</title>
        <authorList>
            <person name="Komaki H."/>
            <person name="Tamura T."/>
        </authorList>
    </citation>
    <scope>NUCLEOTIDE SEQUENCE</scope>
    <source>
        <strain evidence="2">NBRC 16421</strain>
    </source>
</reference>
<protein>
    <submittedName>
        <fullName evidence="2">Uncharacterized protein</fullName>
    </submittedName>
</protein>
<organism evidence="2 3">
    <name type="scientific">Virgisporangium aurantiacum</name>
    <dbReference type="NCBI Taxonomy" id="175570"/>
    <lineage>
        <taxon>Bacteria</taxon>
        <taxon>Bacillati</taxon>
        <taxon>Actinomycetota</taxon>
        <taxon>Actinomycetes</taxon>
        <taxon>Micromonosporales</taxon>
        <taxon>Micromonosporaceae</taxon>
        <taxon>Virgisporangium</taxon>
    </lineage>
</organism>
<dbReference type="AlphaFoldDB" id="A0A8J4DZ63"/>
<evidence type="ECO:0000313" key="3">
    <source>
        <dbReference type="Proteomes" id="UP000612585"/>
    </source>
</evidence>
<sequence length="103" mass="11491">MPAPITCKGLVTSKTFTPPGIIQPNIPIPCRTQSWFVTTADRGEHDHQPHLAARGDHRLDRRYQHRLVVGGVHLATTRNARTSSEASIRSNMCRETGQKQRPA</sequence>
<evidence type="ECO:0000313" key="2">
    <source>
        <dbReference type="EMBL" id="GIJ56380.1"/>
    </source>
</evidence>
<dbReference type="EMBL" id="BOPG01000024">
    <property type="protein sequence ID" value="GIJ56380.1"/>
    <property type="molecule type" value="Genomic_DNA"/>
</dbReference>
<feature type="region of interest" description="Disordered" evidence="1">
    <location>
        <begin position="78"/>
        <end position="103"/>
    </location>
</feature>
<keyword evidence="3" id="KW-1185">Reference proteome</keyword>